<keyword evidence="1" id="KW-1277">Toxin-antitoxin system</keyword>
<evidence type="ECO:0000256" key="1">
    <source>
        <dbReference type="ARBA" id="ARBA00022649"/>
    </source>
</evidence>
<dbReference type="InterPro" id="IPR035093">
    <property type="entry name" value="RelE/ParE_toxin_dom_sf"/>
</dbReference>
<name>A0A0S2I118_9BACT</name>
<evidence type="ECO:0000313" key="2">
    <source>
        <dbReference type="EMBL" id="ALO16017.1"/>
    </source>
</evidence>
<protein>
    <submittedName>
        <fullName evidence="2">Plasmid stabilization system protein</fullName>
    </submittedName>
</protein>
<dbReference type="AlphaFoldDB" id="A0A0S2I118"/>
<dbReference type="Gene3D" id="3.30.2310.20">
    <property type="entry name" value="RelE-like"/>
    <property type="match status" value="1"/>
</dbReference>
<dbReference type="InterPro" id="IPR007712">
    <property type="entry name" value="RelE/ParE_toxin"/>
</dbReference>
<dbReference type="Pfam" id="PF05016">
    <property type="entry name" value="ParE_toxin"/>
    <property type="match status" value="1"/>
</dbReference>
<organism evidence="2 3">
    <name type="scientific">Salinivirga cyanobacteriivorans</name>
    <dbReference type="NCBI Taxonomy" id="1307839"/>
    <lineage>
        <taxon>Bacteria</taxon>
        <taxon>Pseudomonadati</taxon>
        <taxon>Bacteroidota</taxon>
        <taxon>Bacteroidia</taxon>
        <taxon>Bacteroidales</taxon>
        <taxon>Salinivirgaceae</taxon>
        <taxon>Salinivirga</taxon>
    </lineage>
</organism>
<dbReference type="KEGG" id="blq:L21SP5_02388"/>
<keyword evidence="3" id="KW-1185">Reference proteome</keyword>
<dbReference type="Proteomes" id="UP000064893">
    <property type="component" value="Chromosome"/>
</dbReference>
<evidence type="ECO:0000313" key="3">
    <source>
        <dbReference type="Proteomes" id="UP000064893"/>
    </source>
</evidence>
<dbReference type="RefSeq" id="WP_057953430.1">
    <property type="nucleotide sequence ID" value="NZ_CP013118.1"/>
</dbReference>
<proteinExistence type="predicted"/>
<dbReference type="OrthoDB" id="1362197at2"/>
<sequence>MKIVYKETFVQRLEKQLRFIAIDNPSAAKRFKKDLIEKIKKIPDNPKIYRKSIYFEDESIRDFIFKGYTIVFRINNQQIEIFGFLKFQQDPTD</sequence>
<dbReference type="EMBL" id="CP013118">
    <property type="protein sequence ID" value="ALO16017.1"/>
    <property type="molecule type" value="Genomic_DNA"/>
</dbReference>
<dbReference type="STRING" id="1307839.L21SP5_02388"/>
<reference evidence="2 3" key="1">
    <citation type="submission" date="2015-11" db="EMBL/GenBank/DDBJ databases">
        <title>Description and complete genome sequence of a novel strain predominating in hypersaline microbial mats and representing a new family of the Bacteriodetes phylum.</title>
        <authorList>
            <person name="Spring S."/>
            <person name="Bunk B."/>
            <person name="Sproer C."/>
            <person name="Klenk H.-P."/>
        </authorList>
    </citation>
    <scope>NUCLEOTIDE SEQUENCE [LARGE SCALE GENOMIC DNA]</scope>
    <source>
        <strain evidence="2 3">L21-Spi-D4</strain>
    </source>
</reference>
<accession>A0A0S2I118</accession>
<gene>
    <name evidence="2" type="ORF">L21SP5_02388</name>
</gene>